<feature type="domain" description="DUF4232" evidence="1">
    <location>
        <begin position="316"/>
        <end position="450"/>
    </location>
</feature>
<keyword evidence="3" id="KW-1185">Reference proteome</keyword>
<dbReference type="Proteomes" id="UP000564496">
    <property type="component" value="Unassembled WGS sequence"/>
</dbReference>
<organism evidence="2 3">
    <name type="scientific">Nocardioides panzhihuensis</name>
    <dbReference type="NCBI Taxonomy" id="860243"/>
    <lineage>
        <taxon>Bacteria</taxon>
        <taxon>Bacillati</taxon>
        <taxon>Actinomycetota</taxon>
        <taxon>Actinomycetes</taxon>
        <taxon>Propionibacteriales</taxon>
        <taxon>Nocardioidaceae</taxon>
        <taxon>Nocardioides</taxon>
    </lineage>
</organism>
<dbReference type="AlphaFoldDB" id="A0A7Z0DSC1"/>
<accession>A0A7Z0DSC1</accession>
<evidence type="ECO:0000313" key="3">
    <source>
        <dbReference type="Proteomes" id="UP000564496"/>
    </source>
</evidence>
<reference evidence="2 3" key="1">
    <citation type="submission" date="2020-07" db="EMBL/GenBank/DDBJ databases">
        <title>Sequencing the genomes of 1000 actinobacteria strains.</title>
        <authorList>
            <person name="Klenk H.-P."/>
        </authorList>
    </citation>
    <scope>NUCLEOTIDE SEQUENCE [LARGE SCALE GENOMIC DNA]</scope>
    <source>
        <strain evidence="2 3">DSM 26487</strain>
    </source>
</reference>
<dbReference type="InterPro" id="IPR025326">
    <property type="entry name" value="DUF4232"/>
</dbReference>
<dbReference type="RefSeq" id="WP_179660689.1">
    <property type="nucleotide sequence ID" value="NZ_JACBZR010000001.1"/>
</dbReference>
<evidence type="ECO:0000313" key="2">
    <source>
        <dbReference type="EMBL" id="NYI80499.1"/>
    </source>
</evidence>
<sequence length="456" mass="46938">MGVVIVGVVLLVVIGCVVAMVWARGDGSGSSTLELSDEWRSVSGVRDVVAAEESLRIPGEDFGEQDRWEHSVRVEVTLEDDLSGPEAAEAGTEVLGLLGPEIARIAPEAAADWSRASFAITSTGIQIGSGGLVPIDAVGDALDDAVALREAGATSVSLSVAEERADHPAKADVRASKDALVAVATVARSSQRPVDLLGGEAWYRSNELPDPAAVRLVVNASERPSVTSAQLSAPFEPLIVLVDAAEGDRAITDVSRWLIAYDGDPGGSGKPLPFSVEGTRGGKAEGWVGGEPPPSVTMPSFGSGEPWPVDPGAPSCRMPDLEVTFGGHDAAAGSRQAWIRARNAGAQACAIESVPAVEFLDAAGAAQAGVTIEPYEPSMVPARVVVPAGESAMAVIDWQAMSTANDPDVTTALRVTALPGSKPVTIQVSRPSAPSDLDILDGAEVRISPWAQGTPG</sequence>
<gene>
    <name evidence="2" type="ORF">BJ988_005147</name>
</gene>
<proteinExistence type="predicted"/>
<dbReference type="Pfam" id="PF14016">
    <property type="entry name" value="DUF4232"/>
    <property type="match status" value="1"/>
</dbReference>
<evidence type="ECO:0000259" key="1">
    <source>
        <dbReference type="Pfam" id="PF14016"/>
    </source>
</evidence>
<dbReference type="EMBL" id="JACBZR010000001">
    <property type="protein sequence ID" value="NYI80499.1"/>
    <property type="molecule type" value="Genomic_DNA"/>
</dbReference>
<name>A0A7Z0DSC1_9ACTN</name>
<protein>
    <recommendedName>
        <fullName evidence="1">DUF4232 domain-containing protein</fullName>
    </recommendedName>
</protein>
<comment type="caution">
    <text evidence="2">The sequence shown here is derived from an EMBL/GenBank/DDBJ whole genome shotgun (WGS) entry which is preliminary data.</text>
</comment>